<evidence type="ECO:0000256" key="1">
    <source>
        <dbReference type="ARBA" id="ARBA00007865"/>
    </source>
</evidence>
<comment type="caution">
    <text evidence="2">The sequence shown here is derived from an EMBL/GenBank/DDBJ whole genome shotgun (WGS) entry which is preliminary data.</text>
</comment>
<dbReference type="InterPro" id="IPR007325">
    <property type="entry name" value="KFase/CYL"/>
</dbReference>
<dbReference type="EMBL" id="JBHFEH010000008">
    <property type="protein sequence ID" value="KAL2056260.1"/>
    <property type="molecule type" value="Genomic_DNA"/>
</dbReference>
<dbReference type="SUPFAM" id="SSF102198">
    <property type="entry name" value="Putative cyclase"/>
    <property type="match status" value="1"/>
</dbReference>
<dbReference type="PANTHER" id="PTHR34861:SF11">
    <property type="entry name" value="CYCLASE"/>
    <property type="match status" value="1"/>
</dbReference>
<protein>
    <submittedName>
        <fullName evidence="2">Uncharacterized protein</fullName>
    </submittedName>
</protein>
<evidence type="ECO:0000313" key="3">
    <source>
        <dbReference type="Proteomes" id="UP001590951"/>
    </source>
</evidence>
<dbReference type="Proteomes" id="UP001590951">
    <property type="component" value="Unassembled WGS sequence"/>
</dbReference>
<keyword evidence="3" id="KW-1185">Reference proteome</keyword>
<organism evidence="2 3">
    <name type="scientific">Lepraria finkii</name>
    <dbReference type="NCBI Taxonomy" id="1340010"/>
    <lineage>
        <taxon>Eukaryota</taxon>
        <taxon>Fungi</taxon>
        <taxon>Dikarya</taxon>
        <taxon>Ascomycota</taxon>
        <taxon>Pezizomycotina</taxon>
        <taxon>Lecanoromycetes</taxon>
        <taxon>OSLEUM clade</taxon>
        <taxon>Lecanoromycetidae</taxon>
        <taxon>Lecanorales</taxon>
        <taxon>Lecanorineae</taxon>
        <taxon>Stereocaulaceae</taxon>
        <taxon>Lepraria</taxon>
    </lineage>
</organism>
<evidence type="ECO:0000313" key="2">
    <source>
        <dbReference type="EMBL" id="KAL2056260.1"/>
    </source>
</evidence>
<accession>A0ABR4BEW7</accession>
<dbReference type="InterPro" id="IPR037175">
    <property type="entry name" value="KFase_sf"/>
</dbReference>
<reference evidence="2 3" key="1">
    <citation type="submission" date="2024-09" db="EMBL/GenBank/DDBJ databases">
        <title>Rethinking Asexuality: The Enigmatic Case of Functional Sexual Genes in Lepraria (Stereocaulaceae).</title>
        <authorList>
            <person name="Doellman M."/>
            <person name="Sun Y."/>
            <person name="Barcenas-Pena A."/>
            <person name="Lumbsch H.T."/>
            <person name="Grewe F."/>
        </authorList>
    </citation>
    <scope>NUCLEOTIDE SEQUENCE [LARGE SCALE GENOMIC DNA]</scope>
    <source>
        <strain evidence="2 3">Grewe 0041</strain>
    </source>
</reference>
<proteinExistence type="inferred from homology"/>
<dbReference type="Pfam" id="PF04199">
    <property type="entry name" value="Cyclase"/>
    <property type="match status" value="1"/>
</dbReference>
<dbReference type="PANTHER" id="PTHR34861">
    <property type="match status" value="1"/>
</dbReference>
<name>A0ABR4BEW7_9LECA</name>
<gene>
    <name evidence="2" type="ORF">ABVK25_003283</name>
</gene>
<sequence length="365" mass="40914">MEETNQIPKFSTLPLRSGDPLDVKGGIASITPKSNLRLNRYSAWGLYGDDDQLGTLNRLIDDLVVKTAREEIQTGTRISLNWPLDAQTKPGFGRQAFHKNVYQKTPRIVNDDIWTFNSQSSSQWDGLRHFAYQKEQRFYNGVTLDDIHGGSQLEVNGIQAWAERGIVGRGVLLDFHSWRLANNVAYDPFKTGSITLDQLQAVARAQGTEIKFGDVLIIRSGYINAFNKLSKDEAEAYASVVPPTLSGVEQSDAVLEWLWENFSAAAGDQPSFECWPTQKEWHLHEILLGGWGMPIGELFDLEKLSEHCKKVNRWSFFMSSEVCNVPGGVARCFSPVAALDVADLSLVPRTFSLYSKTQPKIADWV</sequence>
<comment type="similarity">
    <text evidence="1">Belongs to the Cyclase 1 superfamily.</text>
</comment>
<dbReference type="Gene3D" id="3.50.30.50">
    <property type="entry name" value="Putative cyclase"/>
    <property type="match status" value="1"/>
</dbReference>